<evidence type="ECO:0000313" key="3">
    <source>
        <dbReference type="Proteomes" id="UP000326289"/>
    </source>
</evidence>
<evidence type="ECO:0000313" key="2">
    <source>
        <dbReference type="EMBL" id="KAB8272318.1"/>
    </source>
</evidence>
<dbReference type="EMBL" id="ML732806">
    <property type="protein sequence ID" value="KAB8272318.1"/>
    <property type="molecule type" value="Genomic_DNA"/>
</dbReference>
<accession>A0A5N6J0Z8</accession>
<gene>
    <name evidence="2" type="ORF">BDV30DRAFT_239587</name>
</gene>
<reference evidence="2 3" key="1">
    <citation type="submission" date="2019-04" db="EMBL/GenBank/DDBJ databases">
        <title>Fungal friends and foes A comparative genomics study of 23 Aspergillus species from section Flavi.</title>
        <authorList>
            <consortium name="DOE Joint Genome Institute"/>
            <person name="Kjaerbolling I."/>
            <person name="Vesth T.C."/>
            <person name="Frisvad J.C."/>
            <person name="Nybo J.L."/>
            <person name="Theobald S."/>
            <person name="Kildgaard S."/>
            <person name="Petersen T.I."/>
            <person name="Kuo A."/>
            <person name="Sato A."/>
            <person name="Lyhne E.K."/>
            <person name="Kogle M.E."/>
            <person name="Wiebenga A."/>
            <person name="Kun R.S."/>
            <person name="Lubbers R.J."/>
            <person name="Makela M.R."/>
            <person name="Barry K."/>
            <person name="Chovatia M."/>
            <person name="Clum A."/>
            <person name="Daum C."/>
            <person name="Haridas S."/>
            <person name="He G."/>
            <person name="LaButti K."/>
            <person name="Lipzen A."/>
            <person name="Mondo S."/>
            <person name="Pangilinan J."/>
            <person name="Riley R."/>
            <person name="Salamov A."/>
            <person name="Simmons B.A."/>
            <person name="Magnuson J.K."/>
            <person name="Henrissat B."/>
            <person name="Mortensen U.H."/>
            <person name="Larsen T.O."/>
            <person name="De vries R.P."/>
            <person name="Grigoriev I.V."/>
            <person name="Machida M."/>
            <person name="Baker S.E."/>
            <person name="Andersen M.R."/>
        </authorList>
    </citation>
    <scope>NUCLEOTIDE SEQUENCE [LARGE SCALE GENOMIC DNA]</scope>
    <source>
        <strain evidence="2 3">CBS 117635</strain>
    </source>
</reference>
<name>A0A5N6J0Z8_9EURO</name>
<dbReference type="AlphaFoldDB" id="A0A5N6J0Z8"/>
<sequence length="102" mass="11844">MKKIERRNRRRQRSEKKSMKRRFAVWARPEVTGLPEGEKTLKVSLHQNPNPSSRLLLKTPLTRVLYSHGTLSSSFFLLRLLEFESDSIKGDLVRVCTDCSSL</sequence>
<organism evidence="2 3">
    <name type="scientific">Aspergillus minisclerotigenes</name>
    <dbReference type="NCBI Taxonomy" id="656917"/>
    <lineage>
        <taxon>Eukaryota</taxon>
        <taxon>Fungi</taxon>
        <taxon>Dikarya</taxon>
        <taxon>Ascomycota</taxon>
        <taxon>Pezizomycotina</taxon>
        <taxon>Eurotiomycetes</taxon>
        <taxon>Eurotiomycetidae</taxon>
        <taxon>Eurotiales</taxon>
        <taxon>Aspergillaceae</taxon>
        <taxon>Aspergillus</taxon>
        <taxon>Aspergillus subgen. Circumdati</taxon>
    </lineage>
</organism>
<keyword evidence="3" id="KW-1185">Reference proteome</keyword>
<evidence type="ECO:0000256" key="1">
    <source>
        <dbReference type="SAM" id="MobiDB-lite"/>
    </source>
</evidence>
<dbReference type="Proteomes" id="UP000326289">
    <property type="component" value="Unassembled WGS sequence"/>
</dbReference>
<feature type="region of interest" description="Disordered" evidence="1">
    <location>
        <begin position="1"/>
        <end position="21"/>
    </location>
</feature>
<protein>
    <submittedName>
        <fullName evidence="2">Uncharacterized protein</fullName>
    </submittedName>
</protein>
<proteinExistence type="predicted"/>